<comment type="similarity">
    <text evidence="1">Belongs to the bacterial phospholipase C family.</text>
</comment>
<dbReference type="PANTHER" id="PTHR31956:SF1">
    <property type="entry name" value="NON-SPECIFIC PHOSPHOLIPASE C1"/>
    <property type="match status" value="1"/>
</dbReference>
<comment type="caution">
    <text evidence="3">The sequence shown here is derived from an EMBL/GenBank/DDBJ whole genome shotgun (WGS) entry which is preliminary data.</text>
</comment>
<dbReference type="STRING" id="57577.A0A2K3PNL1"/>
<name>A0A2K3PNL1_TRIPR</name>
<evidence type="ECO:0000256" key="2">
    <source>
        <dbReference type="ARBA" id="ARBA00022801"/>
    </source>
</evidence>
<dbReference type="GO" id="GO:0009395">
    <property type="term" value="P:phospholipid catabolic process"/>
    <property type="evidence" value="ECO:0007669"/>
    <property type="project" value="TreeGrafter"/>
</dbReference>
<accession>A0A2K3PNL1</accession>
<reference evidence="3 4" key="1">
    <citation type="journal article" date="2014" name="Am. J. Bot.">
        <title>Genome assembly and annotation for red clover (Trifolium pratense; Fabaceae).</title>
        <authorList>
            <person name="Istvanek J."/>
            <person name="Jaros M."/>
            <person name="Krenek A."/>
            <person name="Repkova J."/>
        </authorList>
    </citation>
    <scope>NUCLEOTIDE SEQUENCE [LARGE SCALE GENOMIC DNA]</scope>
    <source>
        <strain evidence="4">cv. Tatra</strain>
        <tissue evidence="3">Young leaves</tissue>
    </source>
</reference>
<keyword evidence="2" id="KW-0378">Hydrolase</keyword>
<organism evidence="3 4">
    <name type="scientific">Trifolium pratense</name>
    <name type="common">Red clover</name>
    <dbReference type="NCBI Taxonomy" id="57577"/>
    <lineage>
        <taxon>Eukaryota</taxon>
        <taxon>Viridiplantae</taxon>
        <taxon>Streptophyta</taxon>
        <taxon>Embryophyta</taxon>
        <taxon>Tracheophyta</taxon>
        <taxon>Spermatophyta</taxon>
        <taxon>Magnoliopsida</taxon>
        <taxon>eudicotyledons</taxon>
        <taxon>Gunneridae</taxon>
        <taxon>Pentapetalae</taxon>
        <taxon>rosids</taxon>
        <taxon>fabids</taxon>
        <taxon>Fabales</taxon>
        <taxon>Fabaceae</taxon>
        <taxon>Papilionoideae</taxon>
        <taxon>50 kb inversion clade</taxon>
        <taxon>NPAAA clade</taxon>
        <taxon>Hologalegina</taxon>
        <taxon>IRL clade</taxon>
        <taxon>Trifolieae</taxon>
        <taxon>Trifolium</taxon>
    </lineage>
</organism>
<proteinExistence type="inferred from homology"/>
<dbReference type="InterPro" id="IPR007312">
    <property type="entry name" value="Phosphoesterase"/>
</dbReference>
<dbReference type="Pfam" id="PF04185">
    <property type="entry name" value="Phosphoesterase"/>
    <property type="match status" value="1"/>
</dbReference>
<reference evidence="3 4" key="2">
    <citation type="journal article" date="2017" name="Front. Plant Sci.">
        <title>Gene Classification and Mining of Molecular Markers Useful in Red Clover (Trifolium pratense) Breeding.</title>
        <authorList>
            <person name="Istvanek J."/>
            <person name="Dluhosova J."/>
            <person name="Dluhos P."/>
            <person name="Patkova L."/>
            <person name="Nedelnik J."/>
            <person name="Repkova J."/>
        </authorList>
    </citation>
    <scope>NUCLEOTIDE SEQUENCE [LARGE SCALE GENOMIC DNA]</scope>
    <source>
        <strain evidence="4">cv. Tatra</strain>
        <tissue evidence="3">Young leaves</tissue>
    </source>
</reference>
<dbReference type="FunFam" id="3.40.720.10:FF:000011">
    <property type="entry name" value="Non-specific phospholipase C1"/>
    <property type="match status" value="1"/>
</dbReference>
<evidence type="ECO:0000313" key="4">
    <source>
        <dbReference type="Proteomes" id="UP000236291"/>
    </source>
</evidence>
<gene>
    <name evidence="3" type="ORF">L195_g013607</name>
</gene>
<dbReference type="GO" id="GO:0042578">
    <property type="term" value="F:phosphoric ester hydrolase activity"/>
    <property type="evidence" value="ECO:0007669"/>
    <property type="project" value="UniProtKB-ARBA"/>
</dbReference>
<dbReference type="Proteomes" id="UP000236291">
    <property type="component" value="Unassembled WGS sequence"/>
</dbReference>
<evidence type="ECO:0000313" key="3">
    <source>
        <dbReference type="EMBL" id="PNY16878.1"/>
    </source>
</evidence>
<dbReference type="InterPro" id="IPR017850">
    <property type="entry name" value="Alkaline_phosphatase_core_sf"/>
</dbReference>
<evidence type="ECO:0000256" key="1">
    <source>
        <dbReference type="ARBA" id="ARBA00009717"/>
    </source>
</evidence>
<sequence length="273" mass="30968">MKGKLPNYVVVEQRYFDIKLSPANDDHPSHDVAVGQRFVKEVYEILRKSPQWKEMAILITYDEHGGFYDHVPTPVEGVPNPDGIIGPAPYYFRFDRLGVRVPTFLISPWIDKGTVIHRPDGPTPYSQYEHSSIPATVKKLFNLKSNFLTKRDAWAGTFEKYFYIRDTPRDDCPETLPEVDTALRPFGAKEDSSLSEFQMELIQLASQLNGDYVLNSYPNIGKRMTVKEANRYAEDAVKRFLEAGKAALKAGANESAIVTMRPSLTSRVPVESY</sequence>
<protein>
    <submittedName>
        <fullName evidence="3">Non-specific phospholipase C4</fullName>
    </submittedName>
</protein>
<dbReference type="EMBL" id="ASHM01008886">
    <property type="protein sequence ID" value="PNY16878.1"/>
    <property type="molecule type" value="Genomic_DNA"/>
</dbReference>
<dbReference type="Gene3D" id="3.40.720.10">
    <property type="entry name" value="Alkaline Phosphatase, subunit A"/>
    <property type="match status" value="1"/>
</dbReference>
<dbReference type="AlphaFoldDB" id="A0A2K3PNL1"/>
<dbReference type="PANTHER" id="PTHR31956">
    <property type="entry name" value="NON-SPECIFIC PHOSPHOLIPASE C4-RELATED"/>
    <property type="match status" value="1"/>
</dbReference>
<dbReference type="ExpressionAtlas" id="A0A2K3PNL1">
    <property type="expression patterns" value="baseline"/>
</dbReference>